<reference evidence="2" key="3">
    <citation type="submission" date="2020-12" db="UniProtKB">
        <authorList>
            <consortium name="EnsemblPlants"/>
        </authorList>
    </citation>
    <scope>IDENTIFICATION</scope>
</reference>
<dbReference type="Gramene" id="Pp3c24_14070V3.1">
    <property type="protein sequence ID" value="Pp3c24_14070V3.1"/>
    <property type="gene ID" value="Pp3c24_14070"/>
</dbReference>
<dbReference type="Gramene" id="Pp3c24_14070V3.3">
    <property type="protein sequence ID" value="Pp3c24_14070V3.3"/>
    <property type="gene ID" value="Pp3c24_14070"/>
</dbReference>
<dbReference type="Gramene" id="Pp3c24_14070V3.2">
    <property type="protein sequence ID" value="Pp3c24_14070V3.2"/>
    <property type="gene ID" value="Pp3c24_14070"/>
</dbReference>
<dbReference type="STRING" id="3218.A9U0K3"/>
<sequence>MTMVARPPYGVAAAVTTISVSSTVRPAGLRNCSLGFRNAAGLRTSFKLVRRDSCGRDRYQGDQGSRRQVVQPRAELNDNQKESLQLYGQIERVIADTAKRTSGGNMDPGRWQDIQGAWVLTPSRKEAVAVMHFIGGVFVGATPQLTYRLFLERLCERGFVIVATPYASGFDHLRIADEAQFKFDRCMRALMDDSKYRPLVENLPVYGVGHSLGALTHLLIGARYAVQRKGNVIISFNNRSASDAIPFLSPMVAPMTQNLGPLLAQLTSSPAVRLGAEVALSRLKEFGNVSPPVVKQVLPFLEQLLPLYEDFANGKDQFTPAPGETDRLIKSYYGVQRNLLIKFKDDTIDETPRLAQILVQKSAVSAFLDLTLRALPGDHARPCLQVFPELPDELTSTLNRGTEMFSSIAAGTPWADLAKGFGTNPAAQRLRSETIANIESLVDEIAIWVSASPKDRPLLKEYTN</sequence>
<dbReference type="EMBL" id="ABEU02000024">
    <property type="protein sequence ID" value="PNR28465.1"/>
    <property type="molecule type" value="Genomic_DNA"/>
</dbReference>
<keyword evidence="3" id="KW-1185">Reference proteome</keyword>
<accession>A9U0K3</accession>
<gene>
    <name evidence="2" type="primary">LOC112276723</name>
    <name evidence="1" type="ORF">PHYPA_029057</name>
</gene>
<dbReference type="GeneID" id="112276723"/>
<proteinExistence type="predicted"/>
<dbReference type="FunCoup" id="A9U0K3">
    <property type="interactions" value="312"/>
</dbReference>
<dbReference type="EnsemblPlants" id="Pp3c24_14070V3.2">
    <property type="protein sequence ID" value="Pp3c24_14070V3.2"/>
    <property type="gene ID" value="Pp3c24_14070"/>
</dbReference>
<evidence type="ECO:0000313" key="1">
    <source>
        <dbReference type="EMBL" id="PNR28465.1"/>
    </source>
</evidence>
<dbReference type="Gene3D" id="3.40.50.1820">
    <property type="entry name" value="alpha/beta hydrolase"/>
    <property type="match status" value="1"/>
</dbReference>
<dbReference type="KEGG" id="ppp:112276723"/>
<reference evidence="1 3" key="2">
    <citation type="journal article" date="2018" name="Plant J.">
        <title>The Physcomitrella patens chromosome-scale assembly reveals moss genome structure and evolution.</title>
        <authorList>
            <person name="Lang D."/>
            <person name="Ullrich K.K."/>
            <person name="Murat F."/>
            <person name="Fuchs J."/>
            <person name="Jenkins J."/>
            <person name="Haas F.B."/>
            <person name="Piednoel M."/>
            <person name="Gundlach H."/>
            <person name="Van Bel M."/>
            <person name="Meyberg R."/>
            <person name="Vives C."/>
            <person name="Morata J."/>
            <person name="Symeonidi A."/>
            <person name="Hiss M."/>
            <person name="Muchero W."/>
            <person name="Kamisugi Y."/>
            <person name="Saleh O."/>
            <person name="Blanc G."/>
            <person name="Decker E.L."/>
            <person name="van Gessel N."/>
            <person name="Grimwood J."/>
            <person name="Hayes R.D."/>
            <person name="Graham S.W."/>
            <person name="Gunter L.E."/>
            <person name="McDaniel S.F."/>
            <person name="Hoernstein S.N.W."/>
            <person name="Larsson A."/>
            <person name="Li F.W."/>
            <person name="Perroud P.F."/>
            <person name="Phillips J."/>
            <person name="Ranjan P."/>
            <person name="Rokshar D.S."/>
            <person name="Rothfels C.J."/>
            <person name="Schneider L."/>
            <person name="Shu S."/>
            <person name="Stevenson D.W."/>
            <person name="Thummler F."/>
            <person name="Tillich M."/>
            <person name="Villarreal Aguilar J.C."/>
            <person name="Widiez T."/>
            <person name="Wong G.K."/>
            <person name="Wymore A."/>
            <person name="Zhang Y."/>
            <person name="Zimmer A.D."/>
            <person name="Quatrano R.S."/>
            <person name="Mayer K.F.X."/>
            <person name="Goodstein D."/>
            <person name="Casacuberta J.M."/>
            <person name="Vandepoele K."/>
            <person name="Reski R."/>
            <person name="Cuming A.C."/>
            <person name="Tuskan G.A."/>
            <person name="Maumus F."/>
            <person name="Salse J."/>
            <person name="Schmutz J."/>
            <person name="Rensing S.A."/>
        </authorList>
    </citation>
    <scope>NUCLEOTIDE SEQUENCE [LARGE SCALE GENOMIC DNA]</scope>
    <source>
        <strain evidence="2 3">cv. Gransden 2004</strain>
    </source>
</reference>
<dbReference type="PaxDb" id="3218-PP1S403_21V6.2"/>
<dbReference type="ESTHER" id="phypa-a9u0k3">
    <property type="family name" value="Duf_1350"/>
</dbReference>
<reference evidence="1 3" key="1">
    <citation type="journal article" date="2008" name="Science">
        <title>The Physcomitrella genome reveals evolutionary insights into the conquest of land by plants.</title>
        <authorList>
            <person name="Rensing S."/>
            <person name="Lang D."/>
            <person name="Zimmer A."/>
            <person name="Terry A."/>
            <person name="Salamov A."/>
            <person name="Shapiro H."/>
            <person name="Nishiyama T."/>
            <person name="Perroud P.-F."/>
            <person name="Lindquist E."/>
            <person name="Kamisugi Y."/>
            <person name="Tanahashi T."/>
            <person name="Sakakibara K."/>
            <person name="Fujita T."/>
            <person name="Oishi K."/>
            <person name="Shin-I T."/>
            <person name="Kuroki Y."/>
            <person name="Toyoda A."/>
            <person name="Suzuki Y."/>
            <person name="Hashimoto A."/>
            <person name="Yamaguchi K."/>
            <person name="Sugano A."/>
            <person name="Kohara Y."/>
            <person name="Fujiyama A."/>
            <person name="Anterola A."/>
            <person name="Aoki S."/>
            <person name="Ashton N."/>
            <person name="Barbazuk W.B."/>
            <person name="Barker E."/>
            <person name="Bennetzen J."/>
            <person name="Bezanilla M."/>
            <person name="Blankenship R."/>
            <person name="Cho S.H."/>
            <person name="Dutcher S."/>
            <person name="Estelle M."/>
            <person name="Fawcett J.A."/>
            <person name="Gundlach H."/>
            <person name="Hanada K."/>
            <person name="Heyl A."/>
            <person name="Hicks K.A."/>
            <person name="Hugh J."/>
            <person name="Lohr M."/>
            <person name="Mayer K."/>
            <person name="Melkozernov A."/>
            <person name="Murata T."/>
            <person name="Nelson D."/>
            <person name="Pils B."/>
            <person name="Prigge M."/>
            <person name="Reiss B."/>
            <person name="Renner T."/>
            <person name="Rombauts S."/>
            <person name="Rushton P."/>
            <person name="Sanderfoot A."/>
            <person name="Schween G."/>
            <person name="Shiu S.-H."/>
            <person name="Stueber K."/>
            <person name="Theodoulou F.L."/>
            <person name="Tu H."/>
            <person name="Van de Peer Y."/>
            <person name="Verrier P.J."/>
            <person name="Waters E."/>
            <person name="Wood A."/>
            <person name="Yang L."/>
            <person name="Cove D."/>
            <person name="Cuming A."/>
            <person name="Hasebe M."/>
            <person name="Lucas S."/>
            <person name="Mishler D.B."/>
            <person name="Reski R."/>
            <person name="Grigoriev I."/>
            <person name="Quatrano R.S."/>
            <person name="Boore J.L."/>
        </authorList>
    </citation>
    <scope>NUCLEOTIDE SEQUENCE [LARGE SCALE GENOMIC DNA]</scope>
    <source>
        <strain evidence="2 3">cv. Gransden 2004</strain>
    </source>
</reference>
<dbReference type="EnsemblPlants" id="Pp3c24_14070V3.3">
    <property type="protein sequence ID" value="Pp3c24_14070V3.3"/>
    <property type="gene ID" value="Pp3c24_14070"/>
</dbReference>
<dbReference type="InterPro" id="IPR029058">
    <property type="entry name" value="AB_hydrolase_fold"/>
</dbReference>
<organism evidence="1">
    <name type="scientific">Physcomitrium patens</name>
    <name type="common">Spreading-leaved earth moss</name>
    <name type="synonym">Physcomitrella patens</name>
    <dbReference type="NCBI Taxonomy" id="3218"/>
    <lineage>
        <taxon>Eukaryota</taxon>
        <taxon>Viridiplantae</taxon>
        <taxon>Streptophyta</taxon>
        <taxon>Embryophyta</taxon>
        <taxon>Bryophyta</taxon>
        <taxon>Bryophytina</taxon>
        <taxon>Bryopsida</taxon>
        <taxon>Funariidae</taxon>
        <taxon>Funariales</taxon>
        <taxon>Funariaceae</taxon>
        <taxon>Physcomitrium</taxon>
    </lineage>
</organism>
<dbReference type="RefSeq" id="XP_024364108.1">
    <property type="nucleotide sequence ID" value="XM_024508340.2"/>
</dbReference>
<dbReference type="AlphaFoldDB" id="A9U0K3"/>
<dbReference type="EnsemblPlants" id="Pp3c24_14070V3.1">
    <property type="protein sequence ID" value="Pp3c24_14070V3.1"/>
    <property type="gene ID" value="Pp3c24_14070"/>
</dbReference>
<name>A9U0K3_PHYPA</name>
<dbReference type="InterPro" id="IPR010765">
    <property type="entry name" value="DUF1350"/>
</dbReference>
<evidence type="ECO:0000313" key="3">
    <source>
        <dbReference type="Proteomes" id="UP000006727"/>
    </source>
</evidence>
<dbReference type="SUPFAM" id="SSF53474">
    <property type="entry name" value="alpha/beta-Hydrolases"/>
    <property type="match status" value="1"/>
</dbReference>
<dbReference type="PANTHER" id="PTHR34127:SF1">
    <property type="entry name" value="OS04G0405600 PROTEIN"/>
    <property type="match status" value="1"/>
</dbReference>
<dbReference type="RefSeq" id="XP_024364109.1">
    <property type="nucleotide sequence ID" value="XM_024508341.2"/>
</dbReference>
<dbReference type="eggNOG" id="ENOG502QSXN">
    <property type="taxonomic scope" value="Eukaryota"/>
</dbReference>
<dbReference type="PANTHER" id="PTHR34127">
    <property type="entry name" value="OS04G0405600 PROTEIN"/>
    <property type="match status" value="1"/>
</dbReference>
<dbReference type="Proteomes" id="UP000006727">
    <property type="component" value="Chromosome 24"/>
</dbReference>
<dbReference type="Pfam" id="PF07082">
    <property type="entry name" value="DUF1350"/>
    <property type="match status" value="2"/>
</dbReference>
<evidence type="ECO:0000313" key="2">
    <source>
        <dbReference type="EnsemblPlants" id="Pp3c24_14070V3.1"/>
    </source>
</evidence>
<dbReference type="HOGENOM" id="CLU_047079_1_1_1"/>
<dbReference type="OMA" id="WIESNSG"/>
<dbReference type="OrthoDB" id="4892at2759"/>
<protein>
    <submittedName>
        <fullName evidence="1 2">Uncharacterized protein</fullName>
    </submittedName>
</protein>